<dbReference type="EMBL" id="CP049055">
    <property type="protein sequence ID" value="QII13015.1"/>
    <property type="molecule type" value="Genomic_DNA"/>
</dbReference>
<reference evidence="1 2" key="1">
    <citation type="submission" date="2020-02" db="EMBL/GenBank/DDBJ databases">
        <title>Newly sequenced genome of strain CSTR1 showed variability in Candidatus Kuenenia stuttgartiensis genomes.</title>
        <authorList>
            <person name="Ding C."/>
            <person name="Adrian L."/>
        </authorList>
    </citation>
    <scope>NUCLEOTIDE SEQUENCE [LARGE SCALE GENOMIC DNA]</scope>
    <source>
        <strain evidence="1 2">CSTR1</strain>
    </source>
</reference>
<organism evidence="1 2">
    <name type="scientific">Kuenenia stuttgartiensis</name>
    <dbReference type="NCBI Taxonomy" id="174633"/>
    <lineage>
        <taxon>Bacteria</taxon>
        <taxon>Pseudomonadati</taxon>
        <taxon>Planctomycetota</taxon>
        <taxon>Candidatus Brocadiia</taxon>
        <taxon>Candidatus Brocadiales</taxon>
        <taxon>Candidatus Brocadiaceae</taxon>
        <taxon>Candidatus Kuenenia</taxon>
    </lineage>
</organism>
<protein>
    <submittedName>
        <fullName evidence="1">Uncharacterized protein</fullName>
    </submittedName>
</protein>
<accession>A0A6G7GU25</accession>
<name>A0A6G7GU25_KUEST</name>
<dbReference type="Proteomes" id="UP000501926">
    <property type="component" value="Chromosome"/>
</dbReference>
<evidence type="ECO:0000313" key="1">
    <source>
        <dbReference type="EMBL" id="QII13015.1"/>
    </source>
</evidence>
<evidence type="ECO:0000313" key="2">
    <source>
        <dbReference type="Proteomes" id="UP000501926"/>
    </source>
</evidence>
<dbReference type="AlphaFoldDB" id="A0A6G7GU25"/>
<proteinExistence type="predicted"/>
<gene>
    <name evidence="1" type="ORF">KsCSTR_36360</name>
</gene>
<sequence>MDKMPIVNILRVGLSGLCFLQEIQGHFPYFPTISSKKYGICP</sequence>